<dbReference type="GeneID" id="31079488"/>
<protein>
    <submittedName>
        <fullName evidence="1">ORF2</fullName>
    </submittedName>
</protein>
<dbReference type="RefSeq" id="YP_009345895.1">
    <property type="nucleotide sequence ID" value="NC_033817.1"/>
</dbReference>
<dbReference type="KEGG" id="vg:31079488"/>
<dbReference type="EMBL" id="KY607769">
    <property type="protein sequence ID" value="AQQ72947.1"/>
    <property type="molecule type" value="Genomic_RNA"/>
</dbReference>
<dbReference type="Proteomes" id="UP000201124">
    <property type="component" value="Segment"/>
</dbReference>
<evidence type="ECO:0000313" key="1">
    <source>
        <dbReference type="EMBL" id="AQQ72947.1"/>
    </source>
</evidence>
<dbReference type="OrthoDB" id="41143at10239"/>
<sequence length="90" mass="10512">MKEITFFLATLDIPDEVYDFIMAHYVSWGWYAGGKCCEVTFNFKSEVRAFVNKYPDPQIASGIYTYLLKFYYLPIGVGRLNIQNFDLTRS</sequence>
<name>A0A1S5XW17_9VIRU</name>
<organism evidence="1">
    <name type="scientific">Cassava satellite virus</name>
    <dbReference type="NCBI Taxonomy" id="1958957"/>
    <lineage>
        <taxon>Viruses</taxon>
        <taxon>unclassified satellites</taxon>
        <taxon>RNA satellites</taxon>
    </lineage>
</organism>
<accession>A0A1S5XW17</accession>
<reference evidence="1" key="1">
    <citation type="submission" date="2017-02" db="EMBL/GenBank/DDBJ databases">
        <title>Detection and characterization of a novel viral satellite from cassava plants.</title>
        <authorList>
            <person name="Souza A.N."/>
            <person name="Silva F.N."/>
            <person name="Carvalho C.M."/>
        </authorList>
    </citation>
    <scope>NUCLEOTIDE SEQUENCE [LARGE SCALE GENOMIC DNA]</scope>
    <source>
        <strain evidence="1">Casatv_Br</strain>
    </source>
</reference>
<proteinExistence type="predicted"/>